<evidence type="ECO:0000313" key="1">
    <source>
        <dbReference type="EMBL" id="KAI4327701.1"/>
    </source>
</evidence>
<organism evidence="1 2">
    <name type="scientific">Bauhinia variegata</name>
    <name type="common">Purple orchid tree</name>
    <name type="synonym">Phanera variegata</name>
    <dbReference type="NCBI Taxonomy" id="167791"/>
    <lineage>
        <taxon>Eukaryota</taxon>
        <taxon>Viridiplantae</taxon>
        <taxon>Streptophyta</taxon>
        <taxon>Embryophyta</taxon>
        <taxon>Tracheophyta</taxon>
        <taxon>Spermatophyta</taxon>
        <taxon>Magnoliopsida</taxon>
        <taxon>eudicotyledons</taxon>
        <taxon>Gunneridae</taxon>
        <taxon>Pentapetalae</taxon>
        <taxon>rosids</taxon>
        <taxon>fabids</taxon>
        <taxon>Fabales</taxon>
        <taxon>Fabaceae</taxon>
        <taxon>Cercidoideae</taxon>
        <taxon>Cercideae</taxon>
        <taxon>Bauhiniinae</taxon>
        <taxon>Bauhinia</taxon>
    </lineage>
</organism>
<sequence length="932" mass="106435">MGSICGDEAMQGLNGREERIYVTVRMRPLNEKEIARHDVSDWECINDTTIIYRNNLSASERSLYPTAYTFDRVFRHDCSTRQVYEEAAKEVALSVVSGINSSVFAYGQTSSGKTYTMSGITEYTGADIFDYIEKHKERQFVLKFSAIEIYNESVRDLLSSDSSPRRLLDDPERGTVIERLTEETLMDWNHFTELISFCEAQRQIGETSMNEASSRSHQILRLTIESSAREFLGNDKSSSLSASVNFVDLAGSERASQTLSAGARLKEGCHINRSLLTLGTVIRKLSKGRNGHIPFRDSKLTRILQSSLGGNARTAIICTMSPARSHVEQTRNTLLFASCAKEVSTNAQVNVVMSDKALVKQLQRELSRLENELRNSGTALLTSDAAALLREKDLQIEKLKREVTELTLQRDLAHSQIKDMLHVVGDDYSSLELESLEPQYPKLRVRSSLDFENHAEAPKLFGFHSKDSVGSFDASQYSDGHSFSSDDNLFQLPDLEKNFPRRNSSPPLTITVRSDWEQEKIEEQHPEILEDLCKEVRCIDSEDPITDRYIRSDMIDLSPNHYADSNVSSPRENTATTSGLIIDENRDNKDLGSSILKECKKMNSFRQLLAVPPLEKIFPIDSENNTPCSRRRLKLTRTKSCKASLMRNSSSDWFDKEEIIETTPPTGIEKEFTGRPEGIQRKSFTLNYNANAERQFGNGSENYRESADLESVKQLANHQVQETEAIMPAKNFKDVGLDPIQSDGETPSDWPSDFKKHQREIIQLWHECHVSLVHRTYFFLLFKGESSDSIYMEVELRRLSFLKDTFSRGDQTVEDGRTLTPSSSMRYLRRERQMLSKQMHRRMSRAERDNLYKKWGIKMNSKHRRLQLAHLLWNDTEDMNHIRESAAIVAKLVCTVEPDEALKEMFGLNFAPRQTSHRRKSFGWTVSMKLTL</sequence>
<comment type="caution">
    <text evidence="1">The sequence shown here is derived from an EMBL/GenBank/DDBJ whole genome shotgun (WGS) entry which is preliminary data.</text>
</comment>
<dbReference type="EMBL" id="CM039433">
    <property type="protein sequence ID" value="KAI4327701.1"/>
    <property type="molecule type" value="Genomic_DNA"/>
</dbReference>
<gene>
    <name evidence="1" type="ORF">L6164_020130</name>
</gene>
<protein>
    <submittedName>
        <fullName evidence="1">Uncharacterized protein</fullName>
    </submittedName>
</protein>
<keyword evidence="2" id="KW-1185">Reference proteome</keyword>
<dbReference type="Proteomes" id="UP000828941">
    <property type="component" value="Chromosome 8"/>
</dbReference>
<reference evidence="1 2" key="1">
    <citation type="journal article" date="2022" name="DNA Res.">
        <title>Chromosomal-level genome assembly of the orchid tree Bauhinia variegata (Leguminosae; Cercidoideae) supports the allotetraploid origin hypothesis of Bauhinia.</title>
        <authorList>
            <person name="Zhong Y."/>
            <person name="Chen Y."/>
            <person name="Zheng D."/>
            <person name="Pang J."/>
            <person name="Liu Y."/>
            <person name="Luo S."/>
            <person name="Meng S."/>
            <person name="Qian L."/>
            <person name="Wei D."/>
            <person name="Dai S."/>
            <person name="Zhou R."/>
        </authorList>
    </citation>
    <scope>NUCLEOTIDE SEQUENCE [LARGE SCALE GENOMIC DNA]</scope>
    <source>
        <strain evidence="1">BV-YZ2020</strain>
    </source>
</reference>
<evidence type="ECO:0000313" key="2">
    <source>
        <dbReference type="Proteomes" id="UP000828941"/>
    </source>
</evidence>
<accession>A0ACB9MVF0</accession>
<proteinExistence type="predicted"/>
<name>A0ACB9MVF0_BAUVA</name>